<dbReference type="EMBL" id="QPJC01000004">
    <property type="protein sequence ID" value="RCW44695.1"/>
    <property type="molecule type" value="Genomic_DNA"/>
</dbReference>
<dbReference type="AlphaFoldDB" id="A0A368VSQ3"/>
<gene>
    <name evidence="1" type="ORF">DFQ14_104286</name>
</gene>
<evidence type="ECO:0000313" key="2">
    <source>
        <dbReference type="Proteomes" id="UP000253495"/>
    </source>
</evidence>
<dbReference type="RefSeq" id="WP_114452802.1">
    <property type="nucleotide sequence ID" value="NZ_QPJC01000004.1"/>
</dbReference>
<comment type="caution">
    <text evidence="1">The sequence shown here is derived from an EMBL/GenBank/DDBJ whole genome shotgun (WGS) entry which is preliminary data.</text>
</comment>
<keyword evidence="2" id="KW-1185">Reference proteome</keyword>
<sequence>MPGAGELYRLITDLDVPARVAERTWNRRPDRYVSVSAEITGEADRDAADQRNIERTVHALKSVAESR</sequence>
<evidence type="ECO:0000313" key="1">
    <source>
        <dbReference type="EMBL" id="RCW44695.1"/>
    </source>
</evidence>
<proteinExistence type="predicted"/>
<name>A0A368VSQ3_9ACTN</name>
<dbReference type="OrthoDB" id="4618973at2"/>
<protein>
    <submittedName>
        <fullName evidence="1">Uncharacterized protein</fullName>
    </submittedName>
</protein>
<dbReference type="Proteomes" id="UP000253495">
    <property type="component" value="Unassembled WGS sequence"/>
</dbReference>
<accession>A0A368VSQ3</accession>
<reference evidence="1 2" key="1">
    <citation type="submission" date="2018-07" db="EMBL/GenBank/DDBJ databases">
        <title>Genomic Encyclopedia of Type Strains, Phase III (KMG-III): the genomes of soil and plant-associated and newly described type strains.</title>
        <authorList>
            <person name="Whitman W."/>
        </authorList>
    </citation>
    <scope>NUCLEOTIDE SEQUENCE [LARGE SCALE GENOMIC DNA]</scope>
    <source>
        <strain evidence="1 2">CECT 8575</strain>
    </source>
</reference>
<organism evidence="1 2">
    <name type="scientific">Halopolyspora algeriensis</name>
    <dbReference type="NCBI Taxonomy" id="1500506"/>
    <lineage>
        <taxon>Bacteria</taxon>
        <taxon>Bacillati</taxon>
        <taxon>Actinomycetota</taxon>
        <taxon>Actinomycetes</taxon>
        <taxon>Actinomycetes incertae sedis</taxon>
        <taxon>Halopolyspora</taxon>
    </lineage>
</organism>